<proteinExistence type="predicted"/>
<dbReference type="SUPFAM" id="SSF53383">
    <property type="entry name" value="PLP-dependent transferases"/>
    <property type="match status" value="1"/>
</dbReference>
<evidence type="ECO:0000313" key="2">
    <source>
        <dbReference type="EMBL" id="AOZ51032.1"/>
    </source>
</evidence>
<dbReference type="Gene3D" id="3.40.640.10">
    <property type="entry name" value="Type I PLP-dependent aspartate aminotransferase-like (Major domain)"/>
    <property type="match status" value="1"/>
</dbReference>
<evidence type="ECO:0000313" key="3">
    <source>
        <dbReference type="Proteomes" id="UP000178776"/>
    </source>
</evidence>
<dbReference type="AlphaFoldDB" id="A0A1D9LIE7"/>
<protein>
    <submittedName>
        <fullName evidence="2">Uncharacterized protein</fullName>
    </submittedName>
</protein>
<dbReference type="EMBL" id="CP017707">
    <property type="protein sequence ID" value="AOZ51032.1"/>
    <property type="molecule type" value="Genomic_DNA"/>
</dbReference>
<reference evidence="2 3" key="1">
    <citation type="submission" date="2016-10" db="EMBL/GenBank/DDBJ databases">
        <title>Chromobacterium muskegensis sp. nov., an insecticidal bacterium isolated from Sphagnum bogs.</title>
        <authorList>
            <person name="Sparks M.E."/>
            <person name="Blackburn M.B."/>
            <person name="Gundersen-Rindal D.E."/>
            <person name="Mitchell A."/>
            <person name="Farrar R."/>
            <person name="Kuhar D."/>
        </authorList>
    </citation>
    <scope>NUCLEOTIDE SEQUENCE [LARGE SCALE GENOMIC DNA]</scope>
    <source>
        <strain evidence="2 3">21-1</strain>
    </source>
</reference>
<dbReference type="Proteomes" id="UP000178776">
    <property type="component" value="Chromosome"/>
</dbReference>
<name>A0A1D9LIE7_9NEIS</name>
<feature type="region of interest" description="Disordered" evidence="1">
    <location>
        <begin position="94"/>
        <end position="123"/>
    </location>
</feature>
<dbReference type="InterPro" id="IPR015424">
    <property type="entry name" value="PyrdxlP-dep_Trfase"/>
</dbReference>
<dbReference type="STRING" id="1108595.BKX93_14225"/>
<gene>
    <name evidence="2" type="ORF">BKX93_14225</name>
</gene>
<organism evidence="2 3">
    <name type="scientific">Chromobacterium vaccinii</name>
    <dbReference type="NCBI Taxonomy" id="1108595"/>
    <lineage>
        <taxon>Bacteria</taxon>
        <taxon>Pseudomonadati</taxon>
        <taxon>Pseudomonadota</taxon>
        <taxon>Betaproteobacteria</taxon>
        <taxon>Neisseriales</taxon>
        <taxon>Chromobacteriaceae</taxon>
        <taxon>Chromobacterium</taxon>
    </lineage>
</organism>
<dbReference type="InterPro" id="IPR015421">
    <property type="entry name" value="PyrdxlP-dep_Trfase_major"/>
</dbReference>
<dbReference type="KEGG" id="cvc:BKX93_14225"/>
<evidence type="ECO:0000256" key="1">
    <source>
        <dbReference type="SAM" id="MobiDB-lite"/>
    </source>
</evidence>
<sequence length="123" mass="13805">MAQVLCEVLSEALSRLMLPDAQEALCRRHPVKAVYLTPLHQFPAALMASAERYDFHIIEDDYDHELHFDHRPMQPLGRPARGVRRFAVQGAGAGVESGLRRPGGPEPCVDRWPVSTREGSYLD</sequence>
<accession>A0A1D9LIE7</accession>